<gene>
    <name evidence="1" type="ORF">D9613_010183</name>
</gene>
<accession>A0A8H4QX15</accession>
<name>A0A8H4QX15_9AGAR</name>
<dbReference type="AlphaFoldDB" id="A0A8H4QX15"/>
<evidence type="ECO:0000313" key="1">
    <source>
        <dbReference type="EMBL" id="KAF4618751.1"/>
    </source>
</evidence>
<reference evidence="1 2" key="1">
    <citation type="submission" date="2019-12" db="EMBL/GenBank/DDBJ databases">
        <authorList>
            <person name="Floudas D."/>
            <person name="Bentzer J."/>
            <person name="Ahren D."/>
            <person name="Johansson T."/>
            <person name="Persson P."/>
            <person name="Tunlid A."/>
        </authorList>
    </citation>
    <scope>NUCLEOTIDE SEQUENCE [LARGE SCALE GENOMIC DNA]</scope>
    <source>
        <strain evidence="1 2">CBS 102.39</strain>
    </source>
</reference>
<organism evidence="1 2">
    <name type="scientific">Agrocybe pediades</name>
    <dbReference type="NCBI Taxonomy" id="84607"/>
    <lineage>
        <taxon>Eukaryota</taxon>
        <taxon>Fungi</taxon>
        <taxon>Dikarya</taxon>
        <taxon>Basidiomycota</taxon>
        <taxon>Agaricomycotina</taxon>
        <taxon>Agaricomycetes</taxon>
        <taxon>Agaricomycetidae</taxon>
        <taxon>Agaricales</taxon>
        <taxon>Agaricineae</taxon>
        <taxon>Strophariaceae</taxon>
        <taxon>Agrocybe</taxon>
    </lineage>
</organism>
<proteinExistence type="predicted"/>
<comment type="caution">
    <text evidence="1">The sequence shown here is derived from an EMBL/GenBank/DDBJ whole genome shotgun (WGS) entry which is preliminary data.</text>
</comment>
<evidence type="ECO:0000313" key="2">
    <source>
        <dbReference type="Proteomes" id="UP000521872"/>
    </source>
</evidence>
<dbReference type="Proteomes" id="UP000521872">
    <property type="component" value="Unassembled WGS sequence"/>
</dbReference>
<evidence type="ECO:0008006" key="3">
    <source>
        <dbReference type="Google" id="ProtNLM"/>
    </source>
</evidence>
<protein>
    <recommendedName>
        <fullName evidence="3">F-box domain-containing protein</fullName>
    </recommendedName>
</protein>
<keyword evidence="2" id="KW-1185">Reference proteome</keyword>
<dbReference type="EMBL" id="JAACJL010000017">
    <property type="protein sequence ID" value="KAF4618751.1"/>
    <property type="molecule type" value="Genomic_DNA"/>
</dbReference>
<sequence>MTFGVLDKLPQELRDACFDTLCDFLPESDRRQALRTCLLVCRDWNHQARTLLFRNIRIEDPDCIKRTGQSLTSISRLRDLLKDEHVPHPFPRLCAYIRAIRVKVVLSQPLWEQVDGDFANILASLAQAESGVSELELEIPGREWQQLSEGFRKSLGELCHSRHLRKLKLAGISHIPVSFFYGISLDDLWVNFRESPDEQDDISSTVDPKGFSILALDFSSHTALYPYNWTQLKQPGSMVEIKHIATSLYLSDLDAVSNLLSRASPTLESLEITRICSTHCRDWNSMDANVRKFDMRNMSSLDVLRFDLNLSCFEPTETGKFGGMISFLEACHVPENCSTLYIDVTLHNCWWHKQQNRLLMGDDEKWYILAEVLSLPRFSAIRKFKINFHIVFQFLSAMFRGNPDATKDQIQQLMQLWFSDVEGEGRFEFHVAVSALDKTR</sequence>